<dbReference type="GO" id="GO:0043546">
    <property type="term" value="F:molybdopterin cofactor binding"/>
    <property type="evidence" value="ECO:0007669"/>
    <property type="project" value="InterPro"/>
</dbReference>
<dbReference type="SUPFAM" id="SSF50692">
    <property type="entry name" value="ADC-like"/>
    <property type="match status" value="1"/>
</dbReference>
<dbReference type="CDD" id="cd02766">
    <property type="entry name" value="MopB_3"/>
    <property type="match status" value="1"/>
</dbReference>
<gene>
    <name evidence="9" type="ORF">DS745_05870</name>
</gene>
<keyword evidence="3" id="KW-0500">Molybdenum</keyword>
<keyword evidence="5" id="KW-0560">Oxidoreductase</keyword>
<dbReference type="InterPro" id="IPR006657">
    <property type="entry name" value="MoPterin_dinucl-bd_dom"/>
</dbReference>
<dbReference type="InterPro" id="IPR006963">
    <property type="entry name" value="Mopterin_OxRdtase_4Fe-4S_dom"/>
</dbReference>
<evidence type="ECO:0000256" key="1">
    <source>
        <dbReference type="ARBA" id="ARBA00001942"/>
    </source>
</evidence>
<evidence type="ECO:0000313" key="9">
    <source>
        <dbReference type="EMBL" id="RXJ02830.1"/>
    </source>
</evidence>
<accession>A0A4Q0VVE0</accession>
<dbReference type="SUPFAM" id="SSF53706">
    <property type="entry name" value="Formate dehydrogenase/DMSO reductase, domains 1-3"/>
    <property type="match status" value="1"/>
</dbReference>
<dbReference type="OrthoDB" id="9803192at2"/>
<dbReference type="InterPro" id="IPR009010">
    <property type="entry name" value="Asp_de-COase-like_dom_sf"/>
</dbReference>
<evidence type="ECO:0000259" key="8">
    <source>
        <dbReference type="PROSITE" id="PS51669"/>
    </source>
</evidence>
<dbReference type="InterPro" id="IPR006656">
    <property type="entry name" value="Mopterin_OxRdtase"/>
</dbReference>
<keyword evidence="7" id="KW-0411">Iron-sulfur</keyword>
<keyword evidence="6" id="KW-0408">Iron</keyword>
<dbReference type="AlphaFoldDB" id="A0A4Q0VVE0"/>
<proteinExistence type="inferred from homology"/>
<dbReference type="Gene3D" id="2.20.25.90">
    <property type="entry name" value="ADC-like domains"/>
    <property type="match status" value="1"/>
</dbReference>
<evidence type="ECO:0000256" key="2">
    <source>
        <dbReference type="ARBA" id="ARBA00010312"/>
    </source>
</evidence>
<evidence type="ECO:0000256" key="5">
    <source>
        <dbReference type="ARBA" id="ARBA00023002"/>
    </source>
</evidence>
<evidence type="ECO:0000313" key="10">
    <source>
        <dbReference type="Proteomes" id="UP000290649"/>
    </source>
</evidence>
<dbReference type="Gene3D" id="3.40.50.740">
    <property type="match status" value="1"/>
</dbReference>
<dbReference type="Pfam" id="PF00384">
    <property type="entry name" value="Molybdopterin"/>
    <property type="match status" value="1"/>
</dbReference>
<dbReference type="GO" id="GO:0016491">
    <property type="term" value="F:oxidoreductase activity"/>
    <property type="evidence" value="ECO:0007669"/>
    <property type="project" value="UniProtKB-KW"/>
</dbReference>
<dbReference type="Proteomes" id="UP000290649">
    <property type="component" value="Unassembled WGS sequence"/>
</dbReference>
<dbReference type="InterPro" id="IPR006655">
    <property type="entry name" value="Mopterin_OxRdtase_prok_CS"/>
</dbReference>
<dbReference type="PANTHER" id="PTHR43742">
    <property type="entry name" value="TRIMETHYLAMINE-N-OXIDE REDUCTASE"/>
    <property type="match status" value="1"/>
</dbReference>
<dbReference type="GO" id="GO:0051536">
    <property type="term" value="F:iron-sulfur cluster binding"/>
    <property type="evidence" value="ECO:0007669"/>
    <property type="project" value="UniProtKB-KW"/>
</dbReference>
<keyword evidence="4" id="KW-0479">Metal-binding</keyword>
<evidence type="ECO:0000256" key="6">
    <source>
        <dbReference type="ARBA" id="ARBA00023004"/>
    </source>
</evidence>
<reference evidence="9 10" key="1">
    <citation type="journal article" date="2019" name="Int. J. Syst. Evol. Microbiol.">
        <title>Anaerobacillus alkaliphilus sp. nov., a novel alkaliphilic and moderately halophilic bacterium.</title>
        <authorList>
            <person name="Borsodi A.K."/>
            <person name="Aszalos J.M."/>
            <person name="Bihari P."/>
            <person name="Nagy I."/>
            <person name="Schumann P."/>
            <person name="Sproer C."/>
            <person name="Kovacs A.L."/>
            <person name="Boka K."/>
            <person name="Dobosy P."/>
            <person name="Ovari M."/>
            <person name="Szili-Kovacs T."/>
            <person name="Toth E."/>
        </authorList>
    </citation>
    <scope>NUCLEOTIDE SEQUENCE [LARGE SCALE GENOMIC DNA]</scope>
    <source>
        <strain evidence="9 10">B16-10</strain>
    </source>
</reference>
<dbReference type="PROSITE" id="PS51669">
    <property type="entry name" value="4FE4S_MOW_BIS_MGD"/>
    <property type="match status" value="1"/>
</dbReference>
<dbReference type="Pfam" id="PF04879">
    <property type="entry name" value="Molybdop_Fe4S4"/>
    <property type="match status" value="1"/>
</dbReference>
<dbReference type="RefSeq" id="WP_129077339.1">
    <property type="nucleotide sequence ID" value="NZ_QOUX01000021.1"/>
</dbReference>
<dbReference type="PANTHER" id="PTHR43742:SF6">
    <property type="entry name" value="OXIDOREDUCTASE YYAE-RELATED"/>
    <property type="match status" value="1"/>
</dbReference>
<evidence type="ECO:0000256" key="3">
    <source>
        <dbReference type="ARBA" id="ARBA00022505"/>
    </source>
</evidence>
<feature type="domain" description="4Fe-4S Mo/W bis-MGD-type" evidence="8">
    <location>
        <begin position="2"/>
        <end position="59"/>
    </location>
</feature>
<dbReference type="SMART" id="SM00926">
    <property type="entry name" value="Molybdop_Fe4S4"/>
    <property type="match status" value="1"/>
</dbReference>
<dbReference type="Gene3D" id="2.40.40.20">
    <property type="match status" value="1"/>
</dbReference>
<keyword evidence="10" id="KW-1185">Reference proteome</keyword>
<sequence length="671" mass="74850">MEVKQISACPLNCWDTCGFTVTVDSDTVTKVEGNKQHPVTKGHICSRGRMLETRTNSSLRITKPLKKVDGHFEKISWEQALDEIAEKLIVTKEVYGTTAVLHSHDYSNNGLLKNLDYRFFNCYGGVTEVVGSLCWGAGIEAQIWDFGNSAAHAPEDIFNSKHVVVWGRNAASTNIHLFANLIEAKKKGIHVTVIDPLHHQTAKLADTFIAVRPGMDGLLAIGIMKVLKTMNALAEDFIRKHTYGYEEFDKYIDNISMDEIVEQTSVTEKIIHELAYQYSNGPTTTYLGLGLQRYANGGHTIRLIDALVAVSGNIGIRGGGANYGHLPVGQSFDVGNLLLESRKKNSRTFTRMNQAEKILSESEPPIKMAFVSRGNPLTQLPDTNRVEEAFASIETVVVIDQFMTDTAELADYILPCSTVFEEEDIYYASMYHSYVNYGPKLVTPKGEAKSDLWIWRELATRLGFGEDFAFSEEEFLRMGLKSLEAKGITLEKIKEEGFVKLPVPDVPWADFTFKTPSGKYEFTTTLPLLEGEEGALSFQYPLESVISSKCKKFPYHLLSKHPARSNHSQNYHLLDDKRVIVEISEKIGLEKELTDGEEVIIWNERGEVTGHVKIMKKAHDDTINIDEGRWKKLGGSVNVLTSSGRSEIGLGGIQYDCLVDIKKSASALGKM</sequence>
<dbReference type="Gene3D" id="3.30.2070.10">
    <property type="entry name" value="Formate dehydrogenase/DMSO reductase"/>
    <property type="match status" value="1"/>
</dbReference>
<dbReference type="Pfam" id="PF01568">
    <property type="entry name" value="Molydop_binding"/>
    <property type="match status" value="1"/>
</dbReference>
<dbReference type="InterPro" id="IPR050612">
    <property type="entry name" value="Prok_Mopterin_Oxidored"/>
</dbReference>
<dbReference type="Gene3D" id="3.40.228.10">
    <property type="entry name" value="Dimethylsulfoxide Reductase, domain 2"/>
    <property type="match status" value="1"/>
</dbReference>
<comment type="caution">
    <text evidence="9">The sequence shown here is derived from an EMBL/GenBank/DDBJ whole genome shotgun (WGS) entry which is preliminary data.</text>
</comment>
<name>A0A4Q0VVE0_9BACI</name>
<dbReference type="PROSITE" id="PS00490">
    <property type="entry name" value="MOLYBDOPTERIN_PROK_2"/>
    <property type="match status" value="1"/>
</dbReference>
<dbReference type="GO" id="GO:0046872">
    <property type="term" value="F:metal ion binding"/>
    <property type="evidence" value="ECO:0007669"/>
    <property type="project" value="UniProtKB-KW"/>
</dbReference>
<evidence type="ECO:0000256" key="7">
    <source>
        <dbReference type="ARBA" id="ARBA00023014"/>
    </source>
</evidence>
<dbReference type="EMBL" id="QOUX01000021">
    <property type="protein sequence ID" value="RXJ02830.1"/>
    <property type="molecule type" value="Genomic_DNA"/>
</dbReference>
<organism evidence="9 10">
    <name type="scientific">Anaerobacillus alkaliphilus</name>
    <dbReference type="NCBI Taxonomy" id="1548597"/>
    <lineage>
        <taxon>Bacteria</taxon>
        <taxon>Bacillati</taxon>
        <taxon>Bacillota</taxon>
        <taxon>Bacilli</taxon>
        <taxon>Bacillales</taxon>
        <taxon>Bacillaceae</taxon>
        <taxon>Anaerobacillus</taxon>
    </lineage>
</organism>
<comment type="similarity">
    <text evidence="2">Belongs to the prokaryotic molybdopterin-containing oxidoreductase family.</text>
</comment>
<comment type="cofactor">
    <cofactor evidence="1">
        <name>Mo-bis(molybdopterin guanine dinucleotide)</name>
        <dbReference type="ChEBI" id="CHEBI:60539"/>
    </cofactor>
</comment>
<protein>
    <submittedName>
        <fullName evidence="9">Oxidoreductase</fullName>
    </submittedName>
</protein>
<evidence type="ECO:0000256" key="4">
    <source>
        <dbReference type="ARBA" id="ARBA00022723"/>
    </source>
</evidence>